<keyword evidence="2" id="KW-1185">Reference proteome</keyword>
<accession>A0A1J1IPZ5</accession>
<dbReference type="Proteomes" id="UP000183832">
    <property type="component" value="Unassembled WGS sequence"/>
</dbReference>
<proteinExistence type="predicted"/>
<name>A0A1J1IPZ5_9DIPT</name>
<evidence type="ECO:0000313" key="1">
    <source>
        <dbReference type="EMBL" id="CRL02232.1"/>
    </source>
</evidence>
<sequence>MKSVFMGTSLMFNSVRFTFANGYKYYVLTVLIPKSSQSGITFPLNLTQLSAQSWPSKNEPNIFLHCAQFLKHTPRMS</sequence>
<gene>
    <name evidence="1" type="ORF">CLUMA_CG015657</name>
</gene>
<protein>
    <submittedName>
        <fullName evidence="1">CLUMA_CG015657, isoform A</fullName>
    </submittedName>
</protein>
<evidence type="ECO:0000313" key="2">
    <source>
        <dbReference type="Proteomes" id="UP000183832"/>
    </source>
</evidence>
<organism evidence="1 2">
    <name type="scientific">Clunio marinus</name>
    <dbReference type="NCBI Taxonomy" id="568069"/>
    <lineage>
        <taxon>Eukaryota</taxon>
        <taxon>Metazoa</taxon>
        <taxon>Ecdysozoa</taxon>
        <taxon>Arthropoda</taxon>
        <taxon>Hexapoda</taxon>
        <taxon>Insecta</taxon>
        <taxon>Pterygota</taxon>
        <taxon>Neoptera</taxon>
        <taxon>Endopterygota</taxon>
        <taxon>Diptera</taxon>
        <taxon>Nematocera</taxon>
        <taxon>Chironomoidea</taxon>
        <taxon>Chironomidae</taxon>
        <taxon>Clunio</taxon>
    </lineage>
</organism>
<dbReference type="AlphaFoldDB" id="A0A1J1IPZ5"/>
<dbReference type="EMBL" id="CVRI01000057">
    <property type="protein sequence ID" value="CRL02232.1"/>
    <property type="molecule type" value="Genomic_DNA"/>
</dbReference>
<reference evidence="1 2" key="1">
    <citation type="submission" date="2015-04" db="EMBL/GenBank/DDBJ databases">
        <authorList>
            <person name="Syromyatnikov M.Y."/>
            <person name="Popov V.N."/>
        </authorList>
    </citation>
    <scope>NUCLEOTIDE SEQUENCE [LARGE SCALE GENOMIC DNA]</scope>
</reference>